<gene>
    <name evidence="4" type="ORF">I8J30_03745</name>
    <name evidence="5" type="ORF">I8J30_12450</name>
</gene>
<dbReference type="SUPFAM" id="SSF53756">
    <property type="entry name" value="UDP-Glycosyltransferase/glycogen phosphorylase"/>
    <property type="match status" value="1"/>
</dbReference>
<evidence type="ECO:0000256" key="2">
    <source>
        <dbReference type="SAM" id="Phobius"/>
    </source>
</evidence>
<dbReference type="RefSeq" id="WP_210655479.1">
    <property type="nucleotide sequence ID" value="NZ_JAGKSP010000001.1"/>
</dbReference>
<organism evidence="4 6">
    <name type="scientific">Paenibacillus lignilyticus</name>
    <dbReference type="NCBI Taxonomy" id="1172615"/>
    <lineage>
        <taxon>Bacteria</taxon>
        <taxon>Bacillati</taxon>
        <taxon>Bacillota</taxon>
        <taxon>Bacilli</taxon>
        <taxon>Bacillales</taxon>
        <taxon>Paenibacillaceae</taxon>
        <taxon>Paenibacillus</taxon>
    </lineage>
</organism>
<comment type="caution">
    <text evidence="4">The sequence shown here is derived from an EMBL/GenBank/DDBJ whole genome shotgun (WGS) entry which is preliminary data.</text>
</comment>
<dbReference type="EMBL" id="JAGKSP010000004">
    <property type="protein sequence ID" value="MBP3963517.1"/>
    <property type="molecule type" value="Genomic_DNA"/>
</dbReference>
<keyword evidence="1 4" id="KW-0808">Transferase</keyword>
<evidence type="ECO:0000313" key="6">
    <source>
        <dbReference type="Proteomes" id="UP000673394"/>
    </source>
</evidence>
<dbReference type="EC" id="2.4.-.-" evidence="4"/>
<keyword evidence="4" id="KW-0328">Glycosyltransferase</keyword>
<protein>
    <submittedName>
        <fullName evidence="4">Glycosyltransferase</fullName>
        <ecNumber evidence="4">2.4.-.-</ecNumber>
    </submittedName>
</protein>
<name>A0ABS5C826_9BACL</name>
<reference evidence="4 6" key="1">
    <citation type="submission" date="2021-04" db="EMBL/GenBank/DDBJ databases">
        <title>Paenibacillus sp. DLE-14 whole genome sequence.</title>
        <authorList>
            <person name="Ham Y.J."/>
        </authorList>
    </citation>
    <scope>NUCLEOTIDE SEQUENCE [LARGE SCALE GENOMIC DNA]</scope>
    <source>
        <strain evidence="4 6">DLE-14</strain>
    </source>
</reference>
<evidence type="ECO:0000313" key="5">
    <source>
        <dbReference type="EMBL" id="MBP3963517.1"/>
    </source>
</evidence>
<dbReference type="PANTHER" id="PTHR46401:SF2">
    <property type="entry name" value="GLYCOSYLTRANSFERASE WBBK-RELATED"/>
    <property type="match status" value="1"/>
</dbReference>
<accession>A0ABS5C826</accession>
<sequence length="349" mass="39274">MSKSTVYMWPKASPDNKYSELLTKSIEQAGLHVEHYDKETVLKPGSGDIVHMHWPSNSYQHASGLALTVLKSLFFALLLLYYRIRGVRLFWTVHNIWPHSGRTRWDYIMRKYILTVCHRAFVLSESVKQEVSGVFGISPRKLVVTPHGHYVGAYPGTGTDIRRKFGIAPDRFLFLFVGRINPYKGVDRLVEAFASLNLEHCSLLIAGRVDKGYSLDFIDAYNSDGAISVYPQFVGDDELADYLQAADRVVLPYNQITTSGSAILALSHHKPVIAPNLGALGEYVTGECGILYDPEDPNGLRNALRKSLDMDMKQTEKQIEAKLRELDWSRIAGKMIPIYSGTKLHEVKA</sequence>
<dbReference type="Pfam" id="PF13692">
    <property type="entry name" value="Glyco_trans_1_4"/>
    <property type="match status" value="1"/>
</dbReference>
<dbReference type="InterPro" id="IPR028098">
    <property type="entry name" value="Glyco_trans_4-like_N"/>
</dbReference>
<dbReference type="Pfam" id="PF13439">
    <property type="entry name" value="Glyco_transf_4"/>
    <property type="match status" value="1"/>
</dbReference>
<evidence type="ECO:0000256" key="1">
    <source>
        <dbReference type="ARBA" id="ARBA00022679"/>
    </source>
</evidence>
<feature type="domain" description="Glycosyltransferase subfamily 4-like N-terminal" evidence="3">
    <location>
        <begin position="75"/>
        <end position="148"/>
    </location>
</feature>
<dbReference type="PANTHER" id="PTHR46401">
    <property type="entry name" value="GLYCOSYLTRANSFERASE WBBK-RELATED"/>
    <property type="match status" value="1"/>
</dbReference>
<dbReference type="Gene3D" id="3.40.50.2000">
    <property type="entry name" value="Glycogen Phosphorylase B"/>
    <property type="match status" value="2"/>
</dbReference>
<feature type="transmembrane region" description="Helical" evidence="2">
    <location>
        <begin position="62"/>
        <end position="82"/>
    </location>
</feature>
<evidence type="ECO:0000313" key="4">
    <source>
        <dbReference type="EMBL" id="MBP3961812.1"/>
    </source>
</evidence>
<keyword evidence="2" id="KW-0812">Transmembrane</keyword>
<dbReference type="EMBL" id="JAGKSP010000001">
    <property type="protein sequence ID" value="MBP3961812.1"/>
    <property type="molecule type" value="Genomic_DNA"/>
</dbReference>
<proteinExistence type="predicted"/>
<dbReference type="Proteomes" id="UP000673394">
    <property type="component" value="Unassembled WGS sequence"/>
</dbReference>
<dbReference type="GO" id="GO:0016757">
    <property type="term" value="F:glycosyltransferase activity"/>
    <property type="evidence" value="ECO:0007669"/>
    <property type="project" value="UniProtKB-KW"/>
</dbReference>
<keyword evidence="2" id="KW-1133">Transmembrane helix</keyword>
<keyword evidence="6" id="KW-1185">Reference proteome</keyword>
<keyword evidence="2" id="KW-0472">Membrane</keyword>
<evidence type="ECO:0000259" key="3">
    <source>
        <dbReference type="Pfam" id="PF13439"/>
    </source>
</evidence>